<feature type="transmembrane region" description="Helical" evidence="1">
    <location>
        <begin position="36"/>
        <end position="54"/>
    </location>
</feature>
<sequence length="158" mass="18209">MIHYRLDKSFGPSGGVVGSFLMIVGVFTIHLSISGWILLLLGSFMAFSAAGCAIDTEHFRIKFYNNLWGIWKVGKWKYVHRKMQLRLTHARMAYRVYSMSNRSVDVSEPDWRIFIHDGNSRQGQAICKFKNREAAEEELAKLSDWLNLSIRHEKEALG</sequence>
<evidence type="ECO:0000313" key="3">
    <source>
        <dbReference type="Proteomes" id="UP000032900"/>
    </source>
</evidence>
<keyword evidence="1" id="KW-0472">Membrane</keyword>
<protein>
    <recommendedName>
        <fullName evidence="4">Integral membrane protein</fullName>
    </recommendedName>
</protein>
<evidence type="ECO:0000313" key="2">
    <source>
        <dbReference type="EMBL" id="GAO29532.1"/>
    </source>
</evidence>
<comment type="caution">
    <text evidence="2">The sequence shown here is derived from an EMBL/GenBank/DDBJ whole genome shotgun (WGS) entry which is preliminary data.</text>
</comment>
<name>A0A0E9LVD6_9BACT</name>
<keyword evidence="3" id="KW-1185">Reference proteome</keyword>
<keyword evidence="1" id="KW-1133">Transmembrane helix</keyword>
<evidence type="ECO:0008006" key="4">
    <source>
        <dbReference type="Google" id="ProtNLM"/>
    </source>
</evidence>
<reference evidence="2 3" key="1">
    <citation type="journal article" date="2015" name="Microbes Environ.">
        <title>Distribution and evolution of nitrogen fixation genes in the phylum bacteroidetes.</title>
        <authorList>
            <person name="Inoue J."/>
            <person name="Oshima K."/>
            <person name="Suda W."/>
            <person name="Sakamoto M."/>
            <person name="Iino T."/>
            <person name="Noda S."/>
            <person name="Hongoh Y."/>
            <person name="Hattori M."/>
            <person name="Ohkuma M."/>
        </authorList>
    </citation>
    <scope>NUCLEOTIDE SEQUENCE [LARGE SCALE GENOMIC DNA]</scope>
    <source>
        <strain evidence="2">JCM 15548</strain>
    </source>
</reference>
<dbReference type="AlphaFoldDB" id="A0A0E9LVD6"/>
<evidence type="ECO:0000256" key="1">
    <source>
        <dbReference type="SAM" id="Phobius"/>
    </source>
</evidence>
<dbReference type="Proteomes" id="UP000032900">
    <property type="component" value="Unassembled WGS sequence"/>
</dbReference>
<dbReference type="EMBL" id="BAZW01000010">
    <property type="protein sequence ID" value="GAO29532.1"/>
    <property type="molecule type" value="Genomic_DNA"/>
</dbReference>
<keyword evidence="1" id="KW-0812">Transmembrane</keyword>
<organism evidence="2 3">
    <name type="scientific">Geofilum rubicundum JCM 15548</name>
    <dbReference type="NCBI Taxonomy" id="1236989"/>
    <lineage>
        <taxon>Bacteria</taxon>
        <taxon>Pseudomonadati</taxon>
        <taxon>Bacteroidota</taxon>
        <taxon>Bacteroidia</taxon>
        <taxon>Marinilabiliales</taxon>
        <taxon>Marinilabiliaceae</taxon>
        <taxon>Geofilum</taxon>
    </lineage>
</organism>
<proteinExistence type="predicted"/>
<dbReference type="STRING" id="1236989.JCM15548_11730"/>
<accession>A0A0E9LVD6</accession>
<feature type="transmembrane region" description="Helical" evidence="1">
    <location>
        <begin position="12"/>
        <end position="30"/>
    </location>
</feature>
<gene>
    <name evidence="2" type="ORF">JCM15548_11730</name>
</gene>